<feature type="chain" id="PRO_5037550473" evidence="2">
    <location>
        <begin position="21"/>
        <end position="227"/>
    </location>
</feature>
<keyword evidence="2" id="KW-0732">Signal</keyword>
<dbReference type="Proteomes" id="UP000757461">
    <property type="component" value="Unassembled WGS sequence"/>
</dbReference>
<evidence type="ECO:0000256" key="2">
    <source>
        <dbReference type="SAM" id="SignalP"/>
    </source>
</evidence>
<name>A0A930HXJ4_9BACT</name>
<dbReference type="AlphaFoldDB" id="A0A930HXJ4"/>
<feature type="region of interest" description="Disordered" evidence="1">
    <location>
        <begin position="43"/>
        <end position="98"/>
    </location>
</feature>
<evidence type="ECO:0000313" key="5">
    <source>
        <dbReference type="Proteomes" id="UP000757461"/>
    </source>
</evidence>
<evidence type="ECO:0000259" key="3">
    <source>
        <dbReference type="Pfam" id="PF05036"/>
    </source>
</evidence>
<dbReference type="GO" id="GO:0042834">
    <property type="term" value="F:peptidoglycan binding"/>
    <property type="evidence" value="ECO:0007669"/>
    <property type="project" value="InterPro"/>
</dbReference>
<evidence type="ECO:0000313" key="4">
    <source>
        <dbReference type="EMBL" id="MBF1414744.1"/>
    </source>
</evidence>
<feature type="compositionally biased region" description="Basic and acidic residues" evidence="1">
    <location>
        <begin position="45"/>
        <end position="59"/>
    </location>
</feature>
<feature type="compositionally biased region" description="Basic and acidic residues" evidence="1">
    <location>
        <begin position="68"/>
        <end position="89"/>
    </location>
</feature>
<feature type="domain" description="SPOR" evidence="3">
    <location>
        <begin position="139"/>
        <end position="209"/>
    </location>
</feature>
<reference evidence="4" key="1">
    <citation type="submission" date="2020-04" db="EMBL/GenBank/DDBJ databases">
        <title>Deep metagenomics examines the oral microbiome during advanced dental caries in children, revealing novel taxa and co-occurrences with host molecules.</title>
        <authorList>
            <person name="Baker J.L."/>
            <person name="Morton J.T."/>
            <person name="Dinis M."/>
            <person name="Alvarez R."/>
            <person name="Tran N.C."/>
            <person name="Knight R."/>
            <person name="Edlund A."/>
        </authorList>
    </citation>
    <scope>NUCLEOTIDE SEQUENCE</scope>
    <source>
        <strain evidence="4">JCVI_25_bin.9</strain>
    </source>
</reference>
<sequence length="227" mass="25569">MKRLLTIIVFMLTAIVTVNAQGSVTVTQSAEIDALVNGKKAAKKVNKERQRVESQHESQKTSAANTSKKQDTKKLTVPKLNDHRPEISRPENIPAQPVRPAGTKLVKRLVKRPHIPTDEEIDGTYLVTKRVKKGNKKVRGFRVQAYSGGNTRIAHQQADAAGQKAKELFPEQPIYVHFYSPRWMCLIGNFTNYNAAKKVMRTLRKNGFPHANIIRTMVTIKTSQFVN</sequence>
<proteinExistence type="predicted"/>
<comment type="caution">
    <text evidence="4">The sequence shown here is derived from an EMBL/GenBank/DDBJ whole genome shotgun (WGS) entry which is preliminary data.</text>
</comment>
<organism evidence="4 5">
    <name type="scientific">Prevotella histicola</name>
    <dbReference type="NCBI Taxonomy" id="470565"/>
    <lineage>
        <taxon>Bacteria</taxon>
        <taxon>Pseudomonadati</taxon>
        <taxon>Bacteroidota</taxon>
        <taxon>Bacteroidia</taxon>
        <taxon>Bacteroidales</taxon>
        <taxon>Prevotellaceae</taxon>
        <taxon>Prevotella</taxon>
    </lineage>
</organism>
<feature type="signal peptide" evidence="2">
    <location>
        <begin position="1"/>
        <end position="20"/>
    </location>
</feature>
<evidence type="ECO:0000256" key="1">
    <source>
        <dbReference type="SAM" id="MobiDB-lite"/>
    </source>
</evidence>
<gene>
    <name evidence="4" type="ORF">HXN33_04085</name>
</gene>
<protein>
    <submittedName>
        <fullName evidence="4">SPOR domain-containing protein</fullName>
    </submittedName>
</protein>
<dbReference type="InterPro" id="IPR007730">
    <property type="entry name" value="SPOR-like_dom"/>
</dbReference>
<dbReference type="RefSeq" id="WP_219493785.1">
    <property type="nucleotide sequence ID" value="NZ_JABZST010000007.1"/>
</dbReference>
<accession>A0A930HXJ4</accession>
<dbReference type="EMBL" id="JABZSQ010000051">
    <property type="protein sequence ID" value="MBF1414744.1"/>
    <property type="molecule type" value="Genomic_DNA"/>
</dbReference>
<dbReference type="Pfam" id="PF05036">
    <property type="entry name" value="SPOR"/>
    <property type="match status" value="1"/>
</dbReference>